<dbReference type="Proteomes" id="UP000284379">
    <property type="component" value="Unassembled WGS sequence"/>
</dbReference>
<reference evidence="3 4" key="1">
    <citation type="submission" date="2018-08" db="EMBL/GenBank/DDBJ databases">
        <title>A genome reference for cultivated species of the human gut microbiota.</title>
        <authorList>
            <person name="Zou Y."/>
            <person name="Xue W."/>
            <person name="Luo G."/>
        </authorList>
    </citation>
    <scope>NUCLEOTIDE SEQUENCE [LARGE SCALE GENOMIC DNA]</scope>
    <source>
        <strain evidence="3 4">AM40-30BH</strain>
    </source>
</reference>
<dbReference type="InterPro" id="IPR011050">
    <property type="entry name" value="Pectin_lyase_fold/virulence"/>
</dbReference>
<name>A0A413VNB6_9BACE</name>
<dbReference type="NCBIfam" id="TIGR04183">
    <property type="entry name" value="Por_Secre_tail"/>
    <property type="match status" value="1"/>
</dbReference>
<dbReference type="SUPFAM" id="SSF51126">
    <property type="entry name" value="Pectin lyase-like"/>
    <property type="match status" value="1"/>
</dbReference>
<protein>
    <submittedName>
        <fullName evidence="3">DUF4957 domain-containing protein</fullName>
    </submittedName>
</protein>
<evidence type="ECO:0000313" key="3">
    <source>
        <dbReference type="EMBL" id="RHB35120.1"/>
    </source>
</evidence>
<feature type="chain" id="PRO_5019089336" evidence="1">
    <location>
        <begin position="22"/>
        <end position="400"/>
    </location>
</feature>
<accession>A0A413VNB6</accession>
<evidence type="ECO:0000313" key="4">
    <source>
        <dbReference type="Proteomes" id="UP000284379"/>
    </source>
</evidence>
<organism evidence="3 4">
    <name type="scientific">Bacteroides nordii</name>
    <dbReference type="NCBI Taxonomy" id="291645"/>
    <lineage>
        <taxon>Bacteria</taxon>
        <taxon>Pseudomonadati</taxon>
        <taxon>Bacteroidota</taxon>
        <taxon>Bacteroidia</taxon>
        <taxon>Bacteroidales</taxon>
        <taxon>Bacteroidaceae</taxon>
        <taxon>Bacteroides</taxon>
    </lineage>
</organism>
<dbReference type="AlphaFoldDB" id="A0A413VNB6"/>
<dbReference type="EMBL" id="QSGO01000007">
    <property type="protein sequence ID" value="RHB35120.1"/>
    <property type="molecule type" value="Genomic_DNA"/>
</dbReference>
<sequence length="400" mass="43018">MKQKITFILCLLLIGGLRLNAVEVSTFADFKTAVEAGGDVVVAADLENATLSSITLTKDVNISAKSGRVKMDNVLFSIESDINFSIKGIIAFCSSEEKTPSKILVNIPANVAKVSSLTVEDCEVYDYTICFLKALGETEIPTISVKNTVVHDLNTGNPTNAAIMLQKAKVSKATFNNVTFYKCQGGGYYSNDATTPIDFSMEKVSFIDCGDADAGLAGSKDIINFAANASSKYTLKDCLISGSYTNKAFSFKSVRLRATTGKFTITNSLSYKVNVYALANPATELYTMPLTATALTVDYDKKAITTTPATIKGIGSSYFSLNGAITGITRENLTSDFYITDSEVVSKEISDITVYAISGTPVMEQRDVNNLSIASLNKGIYLVKVATKDGKTSIKKFIKK</sequence>
<dbReference type="RefSeq" id="WP_122201604.1">
    <property type="nucleotide sequence ID" value="NZ_CABJFV010000007.1"/>
</dbReference>
<feature type="signal peptide" evidence="1">
    <location>
        <begin position="1"/>
        <end position="21"/>
    </location>
</feature>
<feature type="domain" description="Secretion system C-terminal sorting" evidence="2">
    <location>
        <begin position="335"/>
        <end position="398"/>
    </location>
</feature>
<gene>
    <name evidence="3" type="ORF">DW888_10920</name>
</gene>
<comment type="caution">
    <text evidence="3">The sequence shown here is derived from an EMBL/GenBank/DDBJ whole genome shotgun (WGS) entry which is preliminary data.</text>
</comment>
<proteinExistence type="predicted"/>
<keyword evidence="1" id="KW-0732">Signal</keyword>
<dbReference type="Pfam" id="PF18962">
    <property type="entry name" value="Por_Secre_tail"/>
    <property type="match status" value="1"/>
</dbReference>
<evidence type="ECO:0000259" key="2">
    <source>
        <dbReference type="Pfam" id="PF18962"/>
    </source>
</evidence>
<dbReference type="InterPro" id="IPR026444">
    <property type="entry name" value="Secre_tail"/>
</dbReference>
<evidence type="ECO:0000256" key="1">
    <source>
        <dbReference type="SAM" id="SignalP"/>
    </source>
</evidence>